<evidence type="ECO:0000256" key="3">
    <source>
        <dbReference type="ARBA" id="ARBA00023172"/>
    </source>
</evidence>
<gene>
    <name evidence="6" type="ORF">SAMN05216499_13514</name>
</gene>
<evidence type="ECO:0000256" key="1">
    <source>
        <dbReference type="ARBA" id="ARBA00008857"/>
    </source>
</evidence>
<evidence type="ECO:0000256" key="4">
    <source>
        <dbReference type="SAM" id="MobiDB-lite"/>
    </source>
</evidence>
<keyword evidence="7" id="KW-1185">Reference proteome</keyword>
<dbReference type="GO" id="GO:0015074">
    <property type="term" value="P:DNA integration"/>
    <property type="evidence" value="ECO:0007669"/>
    <property type="project" value="InterPro"/>
</dbReference>
<dbReference type="Proteomes" id="UP000184111">
    <property type="component" value="Unassembled WGS sequence"/>
</dbReference>
<dbReference type="InterPro" id="IPR011010">
    <property type="entry name" value="DNA_brk_join_enz"/>
</dbReference>
<dbReference type="AlphaFoldDB" id="A0A1M7QIH2"/>
<organism evidence="6 7">
    <name type="scientific">Actinacidiphila paucisporea</name>
    <dbReference type="NCBI Taxonomy" id="310782"/>
    <lineage>
        <taxon>Bacteria</taxon>
        <taxon>Bacillati</taxon>
        <taxon>Actinomycetota</taxon>
        <taxon>Actinomycetes</taxon>
        <taxon>Kitasatosporales</taxon>
        <taxon>Streptomycetaceae</taxon>
        <taxon>Actinacidiphila</taxon>
    </lineage>
</organism>
<accession>A0A1M7QIH2</accession>
<dbReference type="PROSITE" id="PS51898">
    <property type="entry name" value="TYR_RECOMBINASE"/>
    <property type="match status" value="1"/>
</dbReference>
<comment type="similarity">
    <text evidence="1">Belongs to the 'phage' integrase family.</text>
</comment>
<dbReference type="InterPro" id="IPR010998">
    <property type="entry name" value="Integrase_recombinase_N"/>
</dbReference>
<dbReference type="CDD" id="cd00796">
    <property type="entry name" value="INT_Rci_Hp1_C"/>
    <property type="match status" value="1"/>
</dbReference>
<keyword evidence="2" id="KW-0238">DNA-binding</keyword>
<protein>
    <submittedName>
        <fullName evidence="6">Site-specific recombinase XerC</fullName>
    </submittedName>
</protein>
<evidence type="ECO:0000313" key="6">
    <source>
        <dbReference type="EMBL" id="SHN30619.1"/>
    </source>
</evidence>
<dbReference type="Pfam" id="PF00589">
    <property type="entry name" value="Phage_integrase"/>
    <property type="match status" value="1"/>
</dbReference>
<dbReference type="GO" id="GO:0003677">
    <property type="term" value="F:DNA binding"/>
    <property type="evidence" value="ECO:0007669"/>
    <property type="project" value="UniProtKB-KW"/>
</dbReference>
<evidence type="ECO:0000259" key="5">
    <source>
        <dbReference type="PROSITE" id="PS51898"/>
    </source>
</evidence>
<proteinExistence type="inferred from homology"/>
<evidence type="ECO:0000313" key="7">
    <source>
        <dbReference type="Proteomes" id="UP000184111"/>
    </source>
</evidence>
<name>A0A1M7QIH2_9ACTN</name>
<dbReference type="PANTHER" id="PTHR30349:SF64">
    <property type="entry name" value="PROPHAGE INTEGRASE INTD-RELATED"/>
    <property type="match status" value="1"/>
</dbReference>
<dbReference type="InterPro" id="IPR050090">
    <property type="entry name" value="Tyrosine_recombinase_XerCD"/>
</dbReference>
<dbReference type="PANTHER" id="PTHR30349">
    <property type="entry name" value="PHAGE INTEGRASE-RELATED"/>
    <property type="match status" value="1"/>
</dbReference>
<dbReference type="Gene3D" id="1.10.150.130">
    <property type="match status" value="1"/>
</dbReference>
<dbReference type="STRING" id="310782.SAMN05216499_13514"/>
<keyword evidence="3" id="KW-0233">DNA recombination</keyword>
<evidence type="ECO:0000256" key="2">
    <source>
        <dbReference type="ARBA" id="ARBA00023125"/>
    </source>
</evidence>
<dbReference type="Gene3D" id="1.10.443.10">
    <property type="entry name" value="Intergrase catalytic core"/>
    <property type="match status" value="1"/>
</dbReference>
<dbReference type="EMBL" id="FRBI01000035">
    <property type="protein sequence ID" value="SHN30619.1"/>
    <property type="molecule type" value="Genomic_DNA"/>
</dbReference>
<feature type="domain" description="Tyr recombinase" evidence="5">
    <location>
        <begin position="185"/>
        <end position="382"/>
    </location>
</feature>
<feature type="region of interest" description="Disordered" evidence="4">
    <location>
        <begin position="387"/>
        <end position="408"/>
    </location>
</feature>
<dbReference type="InterPro" id="IPR013762">
    <property type="entry name" value="Integrase-like_cat_sf"/>
</dbReference>
<reference evidence="6 7" key="1">
    <citation type="submission" date="2016-11" db="EMBL/GenBank/DDBJ databases">
        <authorList>
            <person name="Jaros S."/>
            <person name="Januszkiewicz K."/>
            <person name="Wedrychowicz H."/>
        </authorList>
    </citation>
    <scope>NUCLEOTIDE SEQUENCE [LARGE SCALE GENOMIC DNA]</scope>
    <source>
        <strain evidence="6 7">CGMCC 4.2025</strain>
    </source>
</reference>
<dbReference type="RefSeq" id="WP_073502538.1">
    <property type="nucleotide sequence ID" value="NZ_FRBI01000035.1"/>
</dbReference>
<dbReference type="GO" id="GO:0006310">
    <property type="term" value="P:DNA recombination"/>
    <property type="evidence" value="ECO:0007669"/>
    <property type="project" value="UniProtKB-KW"/>
</dbReference>
<dbReference type="SUPFAM" id="SSF56349">
    <property type="entry name" value="DNA breaking-rejoining enzymes"/>
    <property type="match status" value="1"/>
</dbReference>
<dbReference type="InterPro" id="IPR002104">
    <property type="entry name" value="Integrase_catalytic"/>
</dbReference>
<sequence length="408" mass="45401">MPYRHQLPIAVDLSSDIEHRPGRALPYRARVRWIDPHTKRRTSLSQSHSTEDDAKEWLDALLSSAARGIDPTAATQTLAEYGNTHMTLALPGLEPKTTDPYLGGWRLRVVPALGHLPVTMVTNGAVDRTTYAWIADGEGRSTVKNTLAVLVRVMEQAVRDGLITTNPARIKGWQRQYQLAEDELDDPRSLALRDWAALQELATALVARSHEQYPGWGDVVTFAACTAARIGEVSGVRVKDIDTRNWIWTLRRQNTPSPGGLADKNTKGKTARRVPLIEEIRPLVAQRMLVLRDKPDARLFTGPRGGRITTAVLRDATHWDEVVHSLGYDHLRRHDLRHTGLTWMADAGVPLHVLRLIAGHGSLHTTQRYLHPDLHTVMHAGRTISTHLTKSPALPPPSPGLSATLRRL</sequence>